<sequence>MSRGLLLPSPSPSGRFSNWDLPIPTSTRLLTFFEAGRMTVTVLREKPFHSGPVKVGLALRGGAEALTGFPESHFTTGRPRSSTKTAVPA</sequence>
<gene>
    <name evidence="2" type="ORF">BV401_22215</name>
</gene>
<evidence type="ECO:0000256" key="1">
    <source>
        <dbReference type="SAM" id="MobiDB-lite"/>
    </source>
</evidence>
<organism evidence="2 3">
    <name type="scientific">Streptomyces autolyticus</name>
    <dbReference type="NCBI Taxonomy" id="75293"/>
    <lineage>
        <taxon>Bacteria</taxon>
        <taxon>Bacillati</taxon>
        <taxon>Actinomycetota</taxon>
        <taxon>Actinomycetes</taxon>
        <taxon>Kitasatosporales</taxon>
        <taxon>Streptomycetaceae</taxon>
        <taxon>Streptomyces</taxon>
    </lineage>
</organism>
<protein>
    <submittedName>
        <fullName evidence="2">Uncharacterized protein</fullName>
    </submittedName>
</protein>
<evidence type="ECO:0000313" key="3">
    <source>
        <dbReference type="Proteomes" id="UP000187851"/>
    </source>
</evidence>
<feature type="compositionally biased region" description="Polar residues" evidence="1">
    <location>
        <begin position="73"/>
        <end position="89"/>
    </location>
</feature>
<dbReference type="Proteomes" id="UP000187851">
    <property type="component" value="Chromosome"/>
</dbReference>
<reference evidence="2 3" key="1">
    <citation type="journal article" date="2017" name="J. Biotechnol.">
        <title>The complete genome sequence of Streptomyces autolyticus CGMCC 0516, the producer of geldanamycin, autolytimycin, reblastatin and elaiophylin.</title>
        <authorList>
            <person name="Yin M."/>
            <person name="Jiang M."/>
            <person name="Ren Z."/>
            <person name="Dong Y."/>
            <person name="Lu T."/>
        </authorList>
    </citation>
    <scope>NUCLEOTIDE SEQUENCE [LARGE SCALE GENOMIC DNA]</scope>
    <source>
        <strain evidence="2 3">CGMCC0516</strain>
    </source>
</reference>
<name>A0ABM6HFN7_9ACTN</name>
<feature type="region of interest" description="Disordered" evidence="1">
    <location>
        <begin position="69"/>
        <end position="89"/>
    </location>
</feature>
<accession>A0ABM6HFN7</accession>
<feature type="region of interest" description="Disordered" evidence="1">
    <location>
        <begin position="1"/>
        <end position="21"/>
    </location>
</feature>
<keyword evidence="3" id="KW-1185">Reference proteome</keyword>
<dbReference type="EMBL" id="CP019458">
    <property type="protein sequence ID" value="AQA12751.1"/>
    <property type="molecule type" value="Genomic_DNA"/>
</dbReference>
<proteinExistence type="predicted"/>
<evidence type="ECO:0000313" key="2">
    <source>
        <dbReference type="EMBL" id="AQA12751.1"/>
    </source>
</evidence>